<keyword evidence="2" id="KW-0614">Plasmid</keyword>
<dbReference type="EMBL" id="AP026563">
    <property type="protein sequence ID" value="BDP44690.1"/>
    <property type="molecule type" value="Genomic_DNA"/>
</dbReference>
<evidence type="ECO:0000313" key="2">
    <source>
        <dbReference type="EMBL" id="BDP44690.1"/>
    </source>
</evidence>
<dbReference type="RefSeq" id="WP_264778624.1">
    <property type="nucleotide sequence ID" value="NZ_AP026563.1"/>
</dbReference>
<organism evidence="2 3">
    <name type="scientific">Deinococcus aetherius</name>
    <dbReference type="NCBI Taxonomy" id="200252"/>
    <lineage>
        <taxon>Bacteria</taxon>
        <taxon>Thermotogati</taxon>
        <taxon>Deinococcota</taxon>
        <taxon>Deinococci</taxon>
        <taxon>Deinococcales</taxon>
        <taxon>Deinococcaceae</taxon>
        <taxon>Deinococcus</taxon>
    </lineage>
</organism>
<dbReference type="InterPro" id="IPR009781">
    <property type="entry name" value="DUF1345"/>
</dbReference>
<keyword evidence="1" id="KW-0812">Transmembrane</keyword>
<reference evidence="2" key="1">
    <citation type="submission" date="2022-07" db="EMBL/GenBank/DDBJ databases">
        <title>Complete Genome Sequence of the Radioresistant Bacterium Deinococcus aetherius ST0316, Isolated from the Air Dust collected in Lower Stratosphere above Japan.</title>
        <authorList>
            <person name="Satoh K."/>
            <person name="Hagiwara K."/>
            <person name="Katsumata K."/>
            <person name="Kubo A."/>
            <person name="Yokobori S."/>
            <person name="Yamagishi A."/>
            <person name="Oono Y."/>
            <person name="Narumi I."/>
        </authorList>
    </citation>
    <scope>NUCLEOTIDE SEQUENCE</scope>
    <source>
        <strain evidence="2">ST0316</strain>
        <plasmid evidence="2">pDAETH-3</plasmid>
    </source>
</reference>
<sequence>MALSWSTLHTVYTLHYAHLYYTGGQVGVDFNQERDPTYRAFLYLAFTVGMTYQVSDTPVTGAALRFEITKHALFAFLSGIVIVAFSINMVAGLVK</sequence>
<name>A0ABN6RN03_9DEIO</name>
<accession>A0ABN6RN03</accession>
<feature type="transmembrane region" description="Helical" evidence="1">
    <location>
        <begin position="73"/>
        <end position="94"/>
    </location>
</feature>
<proteinExistence type="predicted"/>
<gene>
    <name evidence="2" type="ORF">DAETH_46590</name>
</gene>
<keyword evidence="1" id="KW-1133">Transmembrane helix</keyword>
<evidence type="ECO:0000256" key="1">
    <source>
        <dbReference type="SAM" id="Phobius"/>
    </source>
</evidence>
<dbReference type="Proteomes" id="UP001064971">
    <property type="component" value="Plasmid pDAETH-3"/>
</dbReference>
<dbReference type="Pfam" id="PF07077">
    <property type="entry name" value="DUF1345"/>
    <property type="match status" value="1"/>
</dbReference>
<geneLocation type="plasmid" evidence="2 3">
    <name>pDAETH-3</name>
</geneLocation>
<evidence type="ECO:0008006" key="4">
    <source>
        <dbReference type="Google" id="ProtNLM"/>
    </source>
</evidence>
<keyword evidence="1" id="KW-0472">Membrane</keyword>
<keyword evidence="3" id="KW-1185">Reference proteome</keyword>
<evidence type="ECO:0000313" key="3">
    <source>
        <dbReference type="Proteomes" id="UP001064971"/>
    </source>
</evidence>
<protein>
    <recommendedName>
        <fullName evidence="4">Potassium channel domain-containing protein</fullName>
    </recommendedName>
</protein>